<dbReference type="GO" id="GO:0046872">
    <property type="term" value="F:metal ion binding"/>
    <property type="evidence" value="ECO:0007669"/>
    <property type="project" value="UniProtKB-KW"/>
</dbReference>
<keyword evidence="5" id="KW-0479">Metal-binding</keyword>
<dbReference type="InterPro" id="IPR043519">
    <property type="entry name" value="NT_sf"/>
</dbReference>
<comment type="cofactor">
    <cofactor evidence="1">
        <name>Mg(2+)</name>
        <dbReference type="ChEBI" id="CHEBI:18420"/>
    </cofactor>
</comment>
<organism evidence="11">
    <name type="scientific">hydrothermal vent metagenome</name>
    <dbReference type="NCBI Taxonomy" id="652676"/>
    <lineage>
        <taxon>unclassified sequences</taxon>
        <taxon>metagenomes</taxon>
        <taxon>ecological metagenomes</taxon>
    </lineage>
</organism>
<keyword evidence="6" id="KW-0547">Nucleotide-binding</keyword>
<evidence type="ECO:0000256" key="3">
    <source>
        <dbReference type="ARBA" id="ARBA00022679"/>
    </source>
</evidence>
<keyword evidence="4" id="KW-0548">Nucleotidyltransferase</keyword>
<reference evidence="11" key="1">
    <citation type="submission" date="2018-06" db="EMBL/GenBank/DDBJ databases">
        <authorList>
            <person name="Zhirakovskaya E."/>
        </authorList>
    </citation>
    <scope>NUCLEOTIDE SEQUENCE</scope>
</reference>
<dbReference type="InterPro" id="IPR052038">
    <property type="entry name" value="Type-VII_TA_antitoxin"/>
</dbReference>
<evidence type="ECO:0000256" key="2">
    <source>
        <dbReference type="ARBA" id="ARBA00022649"/>
    </source>
</evidence>
<dbReference type="EMBL" id="UOEU01000269">
    <property type="protein sequence ID" value="VAW31658.1"/>
    <property type="molecule type" value="Genomic_DNA"/>
</dbReference>
<name>A0A3B0ULN0_9ZZZZ</name>
<evidence type="ECO:0000256" key="8">
    <source>
        <dbReference type="ARBA" id="ARBA00022842"/>
    </source>
</evidence>
<evidence type="ECO:0000256" key="7">
    <source>
        <dbReference type="ARBA" id="ARBA00022840"/>
    </source>
</evidence>
<dbReference type="CDD" id="cd05403">
    <property type="entry name" value="NT_KNTase_like"/>
    <property type="match status" value="1"/>
</dbReference>
<proteinExistence type="inferred from homology"/>
<evidence type="ECO:0000259" key="10">
    <source>
        <dbReference type="Pfam" id="PF01909"/>
    </source>
</evidence>
<accession>A0A3B0ULN0</accession>
<evidence type="ECO:0000256" key="6">
    <source>
        <dbReference type="ARBA" id="ARBA00022741"/>
    </source>
</evidence>
<sequence>MIQSLAEIKTRLQAEKPHLYDKYGVTEIGVFGSYVRGEQSPNSDIDILITLTDPPKISLLELVDLQYYLSDLLGKKVDVAIKKNLRKRIGKRILSEVQPI</sequence>
<evidence type="ECO:0000256" key="9">
    <source>
        <dbReference type="ARBA" id="ARBA00038276"/>
    </source>
</evidence>
<dbReference type="GO" id="GO:0016779">
    <property type="term" value="F:nucleotidyltransferase activity"/>
    <property type="evidence" value="ECO:0007669"/>
    <property type="project" value="UniProtKB-KW"/>
</dbReference>
<dbReference type="PANTHER" id="PTHR33571:SF19">
    <property type="entry name" value="PROTEIN ADENYLYLTRANSFERASE MJ0128-RELATED"/>
    <property type="match status" value="1"/>
</dbReference>
<comment type="similarity">
    <text evidence="9">Belongs to the MntA antitoxin family.</text>
</comment>
<dbReference type="InterPro" id="IPR002934">
    <property type="entry name" value="Polymerase_NTP_transf_dom"/>
</dbReference>
<gene>
    <name evidence="11" type="ORF">MNBD_CHLOROFLEXI01-4490</name>
</gene>
<evidence type="ECO:0000256" key="1">
    <source>
        <dbReference type="ARBA" id="ARBA00001946"/>
    </source>
</evidence>
<dbReference type="Gene3D" id="3.30.460.10">
    <property type="entry name" value="Beta Polymerase, domain 2"/>
    <property type="match status" value="1"/>
</dbReference>
<keyword evidence="2" id="KW-1277">Toxin-antitoxin system</keyword>
<dbReference type="GO" id="GO:0005524">
    <property type="term" value="F:ATP binding"/>
    <property type="evidence" value="ECO:0007669"/>
    <property type="project" value="UniProtKB-KW"/>
</dbReference>
<keyword evidence="7" id="KW-0067">ATP-binding</keyword>
<dbReference type="SUPFAM" id="SSF81301">
    <property type="entry name" value="Nucleotidyltransferase"/>
    <property type="match status" value="1"/>
</dbReference>
<evidence type="ECO:0000256" key="4">
    <source>
        <dbReference type="ARBA" id="ARBA00022695"/>
    </source>
</evidence>
<protein>
    <submittedName>
        <fullName evidence="11">Nucleotidyltransferase domain protein, BT0168 group</fullName>
    </submittedName>
</protein>
<dbReference type="Pfam" id="PF01909">
    <property type="entry name" value="NTP_transf_2"/>
    <property type="match status" value="1"/>
</dbReference>
<dbReference type="AlphaFoldDB" id="A0A3B0ULN0"/>
<evidence type="ECO:0000256" key="5">
    <source>
        <dbReference type="ARBA" id="ARBA00022723"/>
    </source>
</evidence>
<feature type="domain" description="Polymerase nucleotidyl transferase" evidence="10">
    <location>
        <begin position="21"/>
        <end position="96"/>
    </location>
</feature>
<keyword evidence="8" id="KW-0460">Magnesium</keyword>
<evidence type="ECO:0000313" key="11">
    <source>
        <dbReference type="EMBL" id="VAW31658.1"/>
    </source>
</evidence>
<dbReference type="PANTHER" id="PTHR33571">
    <property type="entry name" value="SSL8005 PROTEIN"/>
    <property type="match status" value="1"/>
</dbReference>
<keyword evidence="3 11" id="KW-0808">Transferase</keyword>